<organism evidence="2 3">
    <name type="scientific">Dichomitus squalens</name>
    <dbReference type="NCBI Taxonomy" id="114155"/>
    <lineage>
        <taxon>Eukaryota</taxon>
        <taxon>Fungi</taxon>
        <taxon>Dikarya</taxon>
        <taxon>Basidiomycota</taxon>
        <taxon>Agaricomycotina</taxon>
        <taxon>Agaricomycetes</taxon>
        <taxon>Polyporales</taxon>
        <taxon>Polyporaceae</taxon>
        <taxon>Dichomitus</taxon>
    </lineage>
</organism>
<evidence type="ECO:0000313" key="2">
    <source>
        <dbReference type="EMBL" id="TBU63417.1"/>
    </source>
</evidence>
<evidence type="ECO:0000313" key="3">
    <source>
        <dbReference type="Proteomes" id="UP000292082"/>
    </source>
</evidence>
<gene>
    <name evidence="2" type="ORF">BD310DRAFT_578501</name>
    <name evidence="1" type="ORF">BD311DRAFT_766092</name>
</gene>
<keyword evidence="3" id="KW-1185">Reference proteome</keyword>
<dbReference type="PROSITE" id="PS51257">
    <property type="entry name" value="PROKAR_LIPOPROTEIN"/>
    <property type="match status" value="1"/>
</dbReference>
<accession>A0A4Q9Q7C3</accession>
<protein>
    <submittedName>
        <fullName evidence="2">Uncharacterized protein</fullName>
    </submittedName>
</protein>
<dbReference type="Proteomes" id="UP000292082">
    <property type="component" value="Unassembled WGS sequence"/>
</dbReference>
<name>A0A4Q9Q7C3_9APHY</name>
<sequence>MRCPYARRPTLYYNPNIAISCKGSRRGVLCRSVRGGAYSRAVVHSMLTLHVIFHAVEV</sequence>
<dbReference type="EMBL" id="ML143474">
    <property type="protein sequence ID" value="TBU24730.1"/>
    <property type="molecule type" value="Genomic_DNA"/>
</dbReference>
<dbReference type="EMBL" id="ML145089">
    <property type="protein sequence ID" value="TBU63417.1"/>
    <property type="molecule type" value="Genomic_DNA"/>
</dbReference>
<dbReference type="Proteomes" id="UP000292957">
    <property type="component" value="Unassembled WGS sequence"/>
</dbReference>
<dbReference type="AlphaFoldDB" id="A0A4Q9Q7C3"/>
<proteinExistence type="predicted"/>
<reference evidence="2 3" key="1">
    <citation type="submission" date="2019-01" db="EMBL/GenBank/DDBJ databases">
        <title>Draft genome sequences of three monokaryotic isolates of the white-rot basidiomycete fungus Dichomitus squalens.</title>
        <authorList>
            <consortium name="DOE Joint Genome Institute"/>
            <person name="Lopez S.C."/>
            <person name="Andreopoulos B."/>
            <person name="Pangilinan J."/>
            <person name="Lipzen A."/>
            <person name="Riley R."/>
            <person name="Ahrendt S."/>
            <person name="Ng V."/>
            <person name="Barry K."/>
            <person name="Daum C."/>
            <person name="Grigoriev I.V."/>
            <person name="Hilden K.S."/>
            <person name="Makela M.R."/>
            <person name="de Vries R.P."/>
        </authorList>
    </citation>
    <scope>NUCLEOTIDE SEQUENCE [LARGE SCALE GENOMIC DNA]</scope>
    <source>
        <strain evidence="2 3">CBS 464.89</strain>
        <strain evidence="1">OM18370.1</strain>
    </source>
</reference>
<evidence type="ECO:0000313" key="1">
    <source>
        <dbReference type="EMBL" id="TBU24730.1"/>
    </source>
</evidence>